<feature type="chain" id="PRO_5045133363" description="Lipoprotein" evidence="1">
    <location>
        <begin position="23"/>
        <end position="100"/>
    </location>
</feature>
<evidence type="ECO:0000313" key="2">
    <source>
        <dbReference type="EMBL" id="MDK3074022.1"/>
    </source>
</evidence>
<comment type="caution">
    <text evidence="2">The sequence shown here is derived from an EMBL/GenBank/DDBJ whole genome shotgun (WGS) entry which is preliminary data.</text>
</comment>
<dbReference type="RefSeq" id="WP_284485957.1">
    <property type="nucleotide sequence ID" value="NZ_JASNJE010000015.1"/>
</dbReference>
<dbReference type="PROSITE" id="PS51257">
    <property type="entry name" value="PROKAR_LIPOPROTEIN"/>
    <property type="match status" value="1"/>
</dbReference>
<accession>A0ABT7FG22</accession>
<evidence type="ECO:0000256" key="1">
    <source>
        <dbReference type="SAM" id="SignalP"/>
    </source>
</evidence>
<dbReference type="Proteomes" id="UP001227126">
    <property type="component" value="Unassembled WGS sequence"/>
</dbReference>
<gene>
    <name evidence="2" type="ORF">QO034_12950</name>
</gene>
<proteinExistence type="predicted"/>
<organism evidence="2 3">
    <name type="scientific">Sedimentitalea xiamensis</name>
    <dbReference type="NCBI Taxonomy" id="3050037"/>
    <lineage>
        <taxon>Bacteria</taxon>
        <taxon>Pseudomonadati</taxon>
        <taxon>Pseudomonadota</taxon>
        <taxon>Alphaproteobacteria</taxon>
        <taxon>Rhodobacterales</taxon>
        <taxon>Paracoccaceae</taxon>
        <taxon>Sedimentitalea</taxon>
    </lineage>
</organism>
<feature type="signal peptide" evidence="1">
    <location>
        <begin position="1"/>
        <end position="22"/>
    </location>
</feature>
<evidence type="ECO:0000313" key="3">
    <source>
        <dbReference type="Proteomes" id="UP001227126"/>
    </source>
</evidence>
<protein>
    <recommendedName>
        <fullName evidence="4">Lipoprotein</fullName>
    </recommendedName>
</protein>
<keyword evidence="1" id="KW-0732">Signal</keyword>
<evidence type="ECO:0008006" key="4">
    <source>
        <dbReference type="Google" id="ProtNLM"/>
    </source>
</evidence>
<sequence>MTRFRFLPILLLVAACSVPSNPSRTGASGVTEIQLIDGRNCWNNRCLRFDSMNRSVSVAGKFPVRAPRDIDLRGGYVTEAEFARMFQTANMAYATGVGRR</sequence>
<keyword evidence="3" id="KW-1185">Reference proteome</keyword>
<dbReference type="EMBL" id="JASNJE010000015">
    <property type="protein sequence ID" value="MDK3074022.1"/>
    <property type="molecule type" value="Genomic_DNA"/>
</dbReference>
<reference evidence="2 3" key="1">
    <citation type="submission" date="2023-05" db="EMBL/GenBank/DDBJ databases">
        <title>Sedimentitalea sp. nov. JM2-8.</title>
        <authorList>
            <person name="Huang J."/>
        </authorList>
    </citation>
    <scope>NUCLEOTIDE SEQUENCE [LARGE SCALE GENOMIC DNA]</scope>
    <source>
        <strain evidence="2 3">JM2-8</strain>
    </source>
</reference>
<name>A0ABT7FG22_9RHOB</name>